<organism evidence="1 2">
    <name type="scientific">Candidatus Nitrososphaera evergladensis SR1</name>
    <dbReference type="NCBI Taxonomy" id="1459636"/>
    <lineage>
        <taxon>Archaea</taxon>
        <taxon>Nitrososphaerota</taxon>
        <taxon>Nitrososphaeria</taxon>
        <taxon>Nitrososphaerales</taxon>
        <taxon>Nitrososphaeraceae</taxon>
        <taxon>Nitrososphaera</taxon>
    </lineage>
</organism>
<keyword evidence="2" id="KW-1185">Reference proteome</keyword>
<dbReference type="AlphaFoldDB" id="A0A075MN93"/>
<reference evidence="1 2" key="1">
    <citation type="journal article" date="2014" name="PLoS ONE">
        <title>Genome Sequence of Candidatus Nitrososphaera evergladensis from Group I.1b Enriched from Everglades Soil Reveals Novel Genomic Features of the Ammonia-Oxidizing Archaea.</title>
        <authorList>
            <person name="Zhalnina K.V."/>
            <person name="Dias R."/>
            <person name="Leonard M.T."/>
            <person name="Dorr de Quadros P."/>
            <person name="Camargo F.A."/>
            <person name="Drew J.C."/>
            <person name="Farmerie W.G."/>
            <person name="Daroub S.H."/>
            <person name="Triplett E.W."/>
        </authorList>
    </citation>
    <scope>NUCLEOTIDE SEQUENCE [LARGE SCALE GENOMIC DNA]</scope>
    <source>
        <strain evidence="1 2">SR1</strain>
    </source>
</reference>
<evidence type="ECO:0000313" key="1">
    <source>
        <dbReference type="EMBL" id="AIF83016.1"/>
    </source>
</evidence>
<dbReference type="EMBL" id="CP007174">
    <property type="protein sequence ID" value="AIF83016.1"/>
    <property type="molecule type" value="Genomic_DNA"/>
</dbReference>
<accession>A0A075MN93</accession>
<proteinExistence type="predicted"/>
<sequence>MVDMALAIFVASLVVSAAVLAYSLLRAEK</sequence>
<dbReference type="STRING" id="1459636.NTE_00940"/>
<dbReference type="Proteomes" id="UP000028194">
    <property type="component" value="Chromosome"/>
</dbReference>
<dbReference type="KEGG" id="nev:NTE_00940"/>
<evidence type="ECO:0000313" key="2">
    <source>
        <dbReference type="Proteomes" id="UP000028194"/>
    </source>
</evidence>
<gene>
    <name evidence="1" type="ORF">NTE_00940</name>
</gene>
<protein>
    <submittedName>
        <fullName evidence="1">Uncharacterized protein</fullName>
    </submittedName>
</protein>
<dbReference type="HOGENOM" id="CLU_221465_0_0_2"/>
<name>A0A075MN93_9ARCH</name>